<evidence type="ECO:0000256" key="11">
    <source>
        <dbReference type="SAM" id="MobiDB-lite"/>
    </source>
</evidence>
<protein>
    <recommendedName>
        <fullName evidence="4">Flagellar motor switch protein FliM</fullName>
    </recommendedName>
</protein>
<comment type="subcellular location">
    <subcellularLocation>
        <location evidence="1">Bacterial flagellum basal body</location>
    </subcellularLocation>
    <subcellularLocation>
        <location evidence="2">Cell membrane</location>
        <topology evidence="2">Peripheral membrane protein</topology>
    </subcellularLocation>
</comment>
<evidence type="ECO:0000256" key="6">
    <source>
        <dbReference type="ARBA" id="ARBA00022500"/>
    </source>
</evidence>
<dbReference type="Gene3D" id="3.40.1550.10">
    <property type="entry name" value="CheC-like"/>
    <property type="match status" value="1"/>
</dbReference>
<evidence type="ECO:0000256" key="9">
    <source>
        <dbReference type="ARBA" id="ARBA00023143"/>
    </source>
</evidence>
<dbReference type="GO" id="GO:0003774">
    <property type="term" value="F:cytoskeletal motor activity"/>
    <property type="evidence" value="ECO:0007669"/>
    <property type="project" value="InterPro"/>
</dbReference>
<evidence type="ECO:0000313" key="13">
    <source>
        <dbReference type="EMBL" id="ANX02937.1"/>
    </source>
</evidence>
<accession>A0A1B1YQD7</accession>
<dbReference type="Pfam" id="PF01052">
    <property type="entry name" value="FliMN_C"/>
    <property type="match status" value="1"/>
</dbReference>
<dbReference type="EMBL" id="CP014671">
    <property type="protein sequence ID" value="ANX02937.1"/>
    <property type="molecule type" value="Genomic_DNA"/>
</dbReference>
<keyword evidence="8" id="KW-0472">Membrane</keyword>
<dbReference type="Gene3D" id="2.30.330.10">
    <property type="entry name" value="SpoA-like"/>
    <property type="match status" value="1"/>
</dbReference>
<comment type="function">
    <text evidence="10">FliM is one of three proteins (FliG, FliN, FliM) that forms the rotor-mounted switch complex (C ring), located at the base of the basal body. This complex interacts with the CheY and CheZ chemotaxis proteins, in addition to contacting components of the motor that determine the direction of flagellar rotation.</text>
</comment>
<feature type="region of interest" description="Disordered" evidence="11">
    <location>
        <begin position="310"/>
        <end position="330"/>
    </location>
</feature>
<comment type="similarity">
    <text evidence="3">Belongs to the FliM family.</text>
</comment>
<reference evidence="14" key="1">
    <citation type="submission" date="2016-03" db="EMBL/GenBank/DDBJ databases">
        <title>Complete genome sequence of Solimmundus cernigliae, representing a novel lineage of polycyclic aromatic hydrocarbon degraders within the Gammaproteobacteria.</title>
        <authorList>
            <person name="Singleton D.R."/>
            <person name="Dickey A.N."/>
            <person name="Scholl E.H."/>
            <person name="Wright F.A."/>
            <person name="Aitken M.D."/>
        </authorList>
    </citation>
    <scope>NUCLEOTIDE SEQUENCE [LARGE SCALE GENOMIC DNA]</scope>
    <source>
        <strain evidence="14">TR3.2</strain>
    </source>
</reference>
<dbReference type="InterPro" id="IPR028976">
    <property type="entry name" value="CheC-like_sf"/>
</dbReference>
<dbReference type="CDD" id="cd17908">
    <property type="entry name" value="FliM"/>
    <property type="match status" value="1"/>
</dbReference>
<keyword evidence="7" id="KW-0283">Flagellar rotation</keyword>
<evidence type="ECO:0000256" key="2">
    <source>
        <dbReference type="ARBA" id="ARBA00004202"/>
    </source>
</evidence>
<dbReference type="FunCoup" id="A0A1B1YQD7">
    <property type="interactions" value="73"/>
</dbReference>
<dbReference type="PANTHER" id="PTHR30034:SF6">
    <property type="entry name" value="YOP PROTEINS TRANSLOCATION PROTEIN Q"/>
    <property type="match status" value="1"/>
</dbReference>
<sequence>MAQDELVSQAELSALLDPAPPAARAGARGIEPYDLTCRVPALDGADLPALTRITEYFCEGMTRSLTRYLGRDTLVSIRGSQVREFRDFVHALPERASVRGLDIAPLAGSGVLVLEPALLFTVVESFFGGGRASPPPSNRDLTPTERRMLGNLLDLLLPELQTAWAPVLPLSPAVAANDVDPLLVSLVDPAEMVLLQSYEVALLGGGGDFHLALPMSALQGVWPALRAGAPAAVPDDSAWRSALQARVLETCLSLTAVVARRQSTLRHVLGLQVGELLTFERADGARLEVAGKPLFTGEFGVFNGNNAVSVTGPVRRPSAGPAHGTQGEPR</sequence>
<dbReference type="SUPFAM" id="SSF103039">
    <property type="entry name" value="CheC-like"/>
    <property type="match status" value="1"/>
</dbReference>
<evidence type="ECO:0000259" key="12">
    <source>
        <dbReference type="Pfam" id="PF01052"/>
    </source>
</evidence>
<evidence type="ECO:0000256" key="1">
    <source>
        <dbReference type="ARBA" id="ARBA00004117"/>
    </source>
</evidence>
<gene>
    <name evidence="13" type="ORF">PG2T_01170</name>
</gene>
<evidence type="ECO:0000256" key="10">
    <source>
        <dbReference type="ARBA" id="ARBA00025044"/>
    </source>
</evidence>
<dbReference type="GO" id="GO:0005886">
    <property type="term" value="C:plasma membrane"/>
    <property type="evidence" value="ECO:0007669"/>
    <property type="project" value="UniProtKB-SubCell"/>
</dbReference>
<dbReference type="AlphaFoldDB" id="A0A1B1YQD7"/>
<organism evidence="13 14">
    <name type="scientific">Immundisolibacter cernigliae</name>
    <dbReference type="NCBI Taxonomy" id="1810504"/>
    <lineage>
        <taxon>Bacteria</taxon>
        <taxon>Pseudomonadati</taxon>
        <taxon>Pseudomonadota</taxon>
        <taxon>Gammaproteobacteria</taxon>
        <taxon>Immundisolibacterales</taxon>
        <taxon>Immundisolibacteraceae</taxon>
        <taxon>Immundisolibacter</taxon>
    </lineage>
</organism>
<dbReference type="SUPFAM" id="SSF101801">
    <property type="entry name" value="Surface presentation of antigens (SPOA)"/>
    <property type="match status" value="1"/>
</dbReference>
<evidence type="ECO:0000256" key="8">
    <source>
        <dbReference type="ARBA" id="ARBA00023136"/>
    </source>
</evidence>
<dbReference type="GO" id="GO:0009425">
    <property type="term" value="C:bacterial-type flagellum basal body"/>
    <property type="evidence" value="ECO:0007669"/>
    <property type="project" value="UniProtKB-SubCell"/>
</dbReference>
<dbReference type="InParanoid" id="A0A1B1YQD7"/>
<dbReference type="Proteomes" id="UP000092952">
    <property type="component" value="Chromosome"/>
</dbReference>
<name>A0A1B1YQD7_9GAMM</name>
<dbReference type="STRING" id="1810504.PG2T_01170"/>
<evidence type="ECO:0000256" key="7">
    <source>
        <dbReference type="ARBA" id="ARBA00022779"/>
    </source>
</evidence>
<dbReference type="GO" id="GO:0071978">
    <property type="term" value="P:bacterial-type flagellum-dependent swarming motility"/>
    <property type="evidence" value="ECO:0007669"/>
    <property type="project" value="TreeGrafter"/>
</dbReference>
<dbReference type="InterPro" id="IPR001543">
    <property type="entry name" value="FliN-like_C"/>
</dbReference>
<evidence type="ECO:0000256" key="3">
    <source>
        <dbReference type="ARBA" id="ARBA00011049"/>
    </source>
</evidence>
<evidence type="ECO:0000313" key="14">
    <source>
        <dbReference type="Proteomes" id="UP000092952"/>
    </source>
</evidence>
<evidence type="ECO:0000256" key="4">
    <source>
        <dbReference type="ARBA" id="ARBA00021898"/>
    </source>
</evidence>
<keyword evidence="5" id="KW-1003">Cell membrane</keyword>
<keyword evidence="9" id="KW-0975">Bacterial flagellum</keyword>
<proteinExistence type="inferred from homology"/>
<dbReference type="InterPro" id="IPR001689">
    <property type="entry name" value="Flag_FliM"/>
</dbReference>
<dbReference type="Pfam" id="PF02154">
    <property type="entry name" value="FliM"/>
    <property type="match status" value="1"/>
</dbReference>
<dbReference type="GO" id="GO:0050918">
    <property type="term" value="P:positive chemotaxis"/>
    <property type="evidence" value="ECO:0007669"/>
    <property type="project" value="TreeGrafter"/>
</dbReference>
<keyword evidence="14" id="KW-1185">Reference proteome</keyword>
<keyword evidence="6" id="KW-0145">Chemotaxis</keyword>
<feature type="domain" description="Flagellar motor switch protein FliN-like C-terminal" evidence="12">
    <location>
        <begin position="247"/>
        <end position="314"/>
    </location>
</feature>
<dbReference type="KEGG" id="gbi:PG2T_01170"/>
<dbReference type="PRINTS" id="PR00955">
    <property type="entry name" value="FLGMOTORFLIM"/>
</dbReference>
<evidence type="ECO:0000256" key="5">
    <source>
        <dbReference type="ARBA" id="ARBA00022475"/>
    </source>
</evidence>
<dbReference type="PANTHER" id="PTHR30034">
    <property type="entry name" value="FLAGELLAR MOTOR SWITCH PROTEIN FLIM"/>
    <property type="match status" value="1"/>
</dbReference>
<dbReference type="InterPro" id="IPR036429">
    <property type="entry name" value="SpoA-like_sf"/>
</dbReference>